<dbReference type="InterPro" id="IPR000073">
    <property type="entry name" value="AB_hydrolase_1"/>
</dbReference>
<protein>
    <recommendedName>
        <fullName evidence="1">AB hydrolase-1 domain-containing protein</fullName>
    </recommendedName>
</protein>
<comment type="caution">
    <text evidence="2">The sequence shown here is derived from an EMBL/GenBank/DDBJ whole genome shotgun (WGS) entry which is preliminary data.</text>
</comment>
<dbReference type="Proteomes" id="UP001215151">
    <property type="component" value="Unassembled WGS sequence"/>
</dbReference>
<dbReference type="PANTHER" id="PTHR43798">
    <property type="entry name" value="MONOACYLGLYCEROL LIPASE"/>
    <property type="match status" value="1"/>
</dbReference>
<dbReference type="Gene3D" id="3.40.50.1820">
    <property type="entry name" value="alpha/beta hydrolase"/>
    <property type="match status" value="1"/>
</dbReference>
<evidence type="ECO:0000259" key="1">
    <source>
        <dbReference type="Pfam" id="PF12697"/>
    </source>
</evidence>
<dbReference type="EMBL" id="JAPEVG010000013">
    <property type="protein sequence ID" value="KAJ8496584.1"/>
    <property type="molecule type" value="Genomic_DNA"/>
</dbReference>
<reference evidence="2" key="1">
    <citation type="submission" date="2022-11" db="EMBL/GenBank/DDBJ databases">
        <title>Genome Sequence of Cubamyces cubensis.</title>
        <authorList>
            <person name="Buettner E."/>
        </authorList>
    </citation>
    <scope>NUCLEOTIDE SEQUENCE</scope>
    <source>
        <strain evidence="2">MPL-01</strain>
    </source>
</reference>
<keyword evidence="3" id="KW-1185">Reference proteome</keyword>
<proteinExistence type="predicted"/>
<dbReference type="InterPro" id="IPR050266">
    <property type="entry name" value="AB_hydrolase_sf"/>
</dbReference>
<accession>A0AAD7XFW9</accession>
<dbReference type="SUPFAM" id="SSF53474">
    <property type="entry name" value="alpha/beta-Hydrolases"/>
    <property type="match status" value="1"/>
</dbReference>
<sequence>MALAQEPQERMLTSPDGTRIWAASNGNTSKPAIVFVHGLSCTALGWDRQFADAGLQRAFHLVRYEMRGHARSGKPLDEDGYTSRKIADDFKTESWRYVSREGKPVSKPLIVSKAAIVVDVVTAFGPDYLSGIVYVGGPIVALHYLPQFRHPVMNELFPIITSLTSDDLSDGGERFVDSCVARPLSFEEKLSFMGGFLMQPRAARYWSIKRNQDHTVWEATARPLPVIIIQGEEDQHCLYDVMIDIALRVYDEVEVTMMPDIGHSPHIENPEQTNRTIEAWVTKAVAAQKGREE</sequence>
<dbReference type="Pfam" id="PF12697">
    <property type="entry name" value="Abhydrolase_6"/>
    <property type="match status" value="1"/>
</dbReference>
<evidence type="ECO:0000313" key="3">
    <source>
        <dbReference type="Proteomes" id="UP001215151"/>
    </source>
</evidence>
<organism evidence="2 3">
    <name type="scientific">Trametes cubensis</name>
    <dbReference type="NCBI Taxonomy" id="1111947"/>
    <lineage>
        <taxon>Eukaryota</taxon>
        <taxon>Fungi</taxon>
        <taxon>Dikarya</taxon>
        <taxon>Basidiomycota</taxon>
        <taxon>Agaricomycotina</taxon>
        <taxon>Agaricomycetes</taxon>
        <taxon>Polyporales</taxon>
        <taxon>Polyporaceae</taxon>
        <taxon>Trametes</taxon>
    </lineage>
</organism>
<dbReference type="PANTHER" id="PTHR43798:SF33">
    <property type="entry name" value="HYDROLASE, PUTATIVE (AFU_ORTHOLOGUE AFUA_2G14860)-RELATED"/>
    <property type="match status" value="1"/>
</dbReference>
<name>A0AAD7XFW9_9APHY</name>
<gene>
    <name evidence="2" type="ORF">ONZ51_g1034</name>
</gene>
<dbReference type="AlphaFoldDB" id="A0AAD7XFW9"/>
<dbReference type="InterPro" id="IPR029058">
    <property type="entry name" value="AB_hydrolase_fold"/>
</dbReference>
<evidence type="ECO:0000313" key="2">
    <source>
        <dbReference type="EMBL" id="KAJ8496584.1"/>
    </source>
</evidence>
<dbReference type="GO" id="GO:0016020">
    <property type="term" value="C:membrane"/>
    <property type="evidence" value="ECO:0007669"/>
    <property type="project" value="TreeGrafter"/>
</dbReference>
<feature type="domain" description="AB hydrolase-1" evidence="1">
    <location>
        <begin position="33"/>
        <end position="275"/>
    </location>
</feature>